<dbReference type="InterPro" id="IPR046364">
    <property type="entry name" value="Exo70_C"/>
</dbReference>
<dbReference type="InterPro" id="IPR016159">
    <property type="entry name" value="Cullin_repeat-like_dom_sf"/>
</dbReference>
<dbReference type="GO" id="GO:0006887">
    <property type="term" value="P:exocytosis"/>
    <property type="evidence" value="ECO:0007669"/>
    <property type="project" value="UniProtKB-KW"/>
</dbReference>
<feature type="region of interest" description="Disordered" evidence="5">
    <location>
        <begin position="161"/>
        <end position="206"/>
    </location>
</feature>
<name>A0A8K0GR80_9ROSA</name>
<feature type="compositionally biased region" description="Low complexity" evidence="5">
    <location>
        <begin position="195"/>
        <end position="206"/>
    </location>
</feature>
<evidence type="ECO:0000256" key="5">
    <source>
        <dbReference type="SAM" id="MobiDB-lite"/>
    </source>
</evidence>
<dbReference type="SUPFAM" id="SSF74788">
    <property type="entry name" value="Cullin repeat-like"/>
    <property type="match status" value="1"/>
</dbReference>
<dbReference type="InterPro" id="IPR004140">
    <property type="entry name" value="Exo70"/>
</dbReference>
<dbReference type="GO" id="GO:0005546">
    <property type="term" value="F:phosphatidylinositol-4,5-bisphosphate binding"/>
    <property type="evidence" value="ECO:0007669"/>
    <property type="project" value="InterPro"/>
</dbReference>
<feature type="domain" description="Exocyst complex subunit Exo70 C-terminal" evidence="6">
    <location>
        <begin position="277"/>
        <end position="638"/>
    </location>
</feature>
<dbReference type="OrthoDB" id="1922221at2759"/>
<organism evidence="7 8">
    <name type="scientific">Rhamnella rubrinervis</name>
    <dbReference type="NCBI Taxonomy" id="2594499"/>
    <lineage>
        <taxon>Eukaryota</taxon>
        <taxon>Viridiplantae</taxon>
        <taxon>Streptophyta</taxon>
        <taxon>Embryophyta</taxon>
        <taxon>Tracheophyta</taxon>
        <taxon>Spermatophyta</taxon>
        <taxon>Magnoliopsida</taxon>
        <taxon>eudicotyledons</taxon>
        <taxon>Gunneridae</taxon>
        <taxon>Pentapetalae</taxon>
        <taxon>rosids</taxon>
        <taxon>fabids</taxon>
        <taxon>Rosales</taxon>
        <taxon>Rhamnaceae</taxon>
        <taxon>rhamnoid group</taxon>
        <taxon>Rhamneae</taxon>
        <taxon>Rhamnella</taxon>
    </lineage>
</organism>
<keyword evidence="8" id="KW-1185">Reference proteome</keyword>
<dbReference type="Pfam" id="PF03081">
    <property type="entry name" value="Exo70_C"/>
    <property type="match status" value="1"/>
</dbReference>
<evidence type="ECO:0000259" key="6">
    <source>
        <dbReference type="Pfam" id="PF03081"/>
    </source>
</evidence>
<dbReference type="PANTHER" id="PTHR12542:SF41">
    <property type="entry name" value="EXOCYST COMPLEX COMPONENT 7"/>
    <property type="match status" value="1"/>
</dbReference>
<protein>
    <recommendedName>
        <fullName evidence="4">Exocyst subunit Exo70 family protein</fullName>
    </recommendedName>
</protein>
<evidence type="ECO:0000313" key="7">
    <source>
        <dbReference type="EMBL" id="KAF3434441.1"/>
    </source>
</evidence>
<proteinExistence type="inferred from homology"/>
<dbReference type="Pfam" id="PF20669">
    <property type="entry name" value="Exo70_N"/>
    <property type="match status" value="1"/>
</dbReference>
<dbReference type="Gene3D" id="1.20.1280.170">
    <property type="entry name" value="Exocyst complex component Exo70"/>
    <property type="match status" value="1"/>
</dbReference>
<evidence type="ECO:0000256" key="4">
    <source>
        <dbReference type="RuleBase" id="RU365026"/>
    </source>
</evidence>
<evidence type="ECO:0000256" key="3">
    <source>
        <dbReference type="ARBA" id="ARBA00022483"/>
    </source>
</evidence>
<evidence type="ECO:0000256" key="2">
    <source>
        <dbReference type="ARBA" id="ARBA00022448"/>
    </source>
</evidence>
<evidence type="ECO:0000313" key="8">
    <source>
        <dbReference type="Proteomes" id="UP000796880"/>
    </source>
</evidence>
<keyword evidence="4" id="KW-0653">Protein transport</keyword>
<dbReference type="GO" id="GO:0015031">
    <property type="term" value="P:protein transport"/>
    <property type="evidence" value="ECO:0007669"/>
    <property type="project" value="UniProtKB-KW"/>
</dbReference>
<dbReference type="GO" id="GO:0000145">
    <property type="term" value="C:exocyst"/>
    <property type="evidence" value="ECO:0007669"/>
    <property type="project" value="InterPro"/>
</dbReference>
<dbReference type="EMBL" id="VOIH02000011">
    <property type="protein sequence ID" value="KAF3434441.1"/>
    <property type="molecule type" value="Genomic_DNA"/>
</dbReference>
<reference evidence="7" key="1">
    <citation type="submission" date="2020-03" db="EMBL/GenBank/DDBJ databases">
        <title>A high-quality chromosome-level genome assembly of a woody plant with both climbing and erect habits, Rhamnella rubrinervis.</title>
        <authorList>
            <person name="Lu Z."/>
            <person name="Yang Y."/>
            <person name="Zhu X."/>
            <person name="Sun Y."/>
        </authorList>
    </citation>
    <scope>NUCLEOTIDE SEQUENCE</scope>
    <source>
        <strain evidence="7">BYM</strain>
        <tissue evidence="7">Leaf</tissue>
    </source>
</reference>
<keyword evidence="2 4" id="KW-0813">Transport</keyword>
<evidence type="ECO:0000256" key="1">
    <source>
        <dbReference type="ARBA" id="ARBA00006756"/>
    </source>
</evidence>
<keyword evidence="3 4" id="KW-0268">Exocytosis</keyword>
<comment type="similarity">
    <text evidence="1 4">Belongs to the EXO70 family.</text>
</comment>
<sequence>MGVPAMAADSLSERAAMMRESLQKSQTITDSVVSILGSFDHRLSALETAMRPTQIRTHSIRKAHDNIDKSLKAAEIVLAQFDLSRQAETKILKGPHEDLKIYLEAIDQLRRNIDFFGSNKGFKSSDGVINHANSLLTKAISKLEEEFKQLLSSYSKPVEPERLFDGLPNSLRPSSESPGQGDGGGAKNHSHNHSENQNSEPAVYTPPTLVPPRVLLLLRDLAVQMVQAGHQQQLLKSYRDVRSSVLEESLRKLGVEKLSKEDVQKMQWEVLEAKIGNWIHFMRIAVKLLFAGERNVCDQLFVFKGFDSLSDQCFAEVTTSSVSVLLSFGEAIARSKRSPEKLFVLLDMYEIMRELHSEIDSIFKGKACSEIRESALSLTKRLAQTAQETFGDFEEAVEKDATKTAVLDGTVHPLTSYVINYVKFLFDYQSTLRQLFQEFESGDESGSQLASVTMRIMQALQTNLDGKSKQYKDAALTHLFLMNNIHYMVRSVRRSEAKDLLGDDWVQRHRRIVQQHANQYKRNAWGKLLQCLSVQGLTSSGGGSTVGGDGGNSSGVSRAMVKDRFKIFNAQFEELHQKQSQWTVPDTELRESLRLAVAEVLLPAYRSFVKRFGPLVENGKNPQKYIRFSAEDLERMLGEFFEGKNVNEPKR</sequence>
<accession>A0A8K0GR80</accession>
<comment type="function">
    <text evidence="4">Component of the exocyst complex.</text>
</comment>
<comment type="caution">
    <text evidence="7">The sequence shown here is derived from an EMBL/GenBank/DDBJ whole genome shotgun (WGS) entry which is preliminary data.</text>
</comment>
<dbReference type="Proteomes" id="UP000796880">
    <property type="component" value="Unassembled WGS sequence"/>
</dbReference>
<dbReference type="PANTHER" id="PTHR12542">
    <property type="entry name" value="EXOCYST COMPLEX PROTEIN EXO70"/>
    <property type="match status" value="1"/>
</dbReference>
<gene>
    <name evidence="7" type="ORF">FNV43_RR25544</name>
</gene>
<dbReference type="AlphaFoldDB" id="A0A8K0GR80"/>